<keyword evidence="1" id="KW-0732">Signal</keyword>
<dbReference type="InterPro" id="IPR002347">
    <property type="entry name" value="SDR_fam"/>
</dbReference>
<accession>A0A914RBN7</accession>
<sequence>MIVLFSCFIIGVWFSLPKGMSLSLKGKHVFITGGSKGIGKETALEVIRRGAATVTIAARNLEALESAAGDIQTICKTGQNVKYYSMDAAGGYEKVC</sequence>
<dbReference type="GO" id="GO:0030148">
    <property type="term" value="P:sphingolipid biosynthetic process"/>
    <property type="evidence" value="ECO:0007669"/>
    <property type="project" value="TreeGrafter"/>
</dbReference>
<proteinExistence type="predicted"/>
<dbReference type="SUPFAM" id="SSF51735">
    <property type="entry name" value="NAD(P)-binding Rossmann-fold domains"/>
    <property type="match status" value="1"/>
</dbReference>
<dbReference type="Gene3D" id="3.40.50.720">
    <property type="entry name" value="NAD(P)-binding Rossmann-like Domain"/>
    <property type="match status" value="1"/>
</dbReference>
<name>A0A914RBN7_9BILA</name>
<dbReference type="InterPro" id="IPR036291">
    <property type="entry name" value="NAD(P)-bd_dom_sf"/>
</dbReference>
<evidence type="ECO:0000256" key="1">
    <source>
        <dbReference type="SAM" id="SignalP"/>
    </source>
</evidence>
<feature type="chain" id="PRO_5036769590" evidence="1">
    <location>
        <begin position="20"/>
        <end position="96"/>
    </location>
</feature>
<evidence type="ECO:0000313" key="3">
    <source>
        <dbReference type="WBParaSite" id="PDA_v2.g9043.t1"/>
    </source>
</evidence>
<evidence type="ECO:0000313" key="2">
    <source>
        <dbReference type="Proteomes" id="UP000887578"/>
    </source>
</evidence>
<dbReference type="GO" id="GO:0006666">
    <property type="term" value="P:3-keto-sphinganine metabolic process"/>
    <property type="evidence" value="ECO:0007669"/>
    <property type="project" value="TreeGrafter"/>
</dbReference>
<dbReference type="GO" id="GO:0005789">
    <property type="term" value="C:endoplasmic reticulum membrane"/>
    <property type="evidence" value="ECO:0007669"/>
    <property type="project" value="TreeGrafter"/>
</dbReference>
<dbReference type="GO" id="GO:0047560">
    <property type="term" value="F:3-dehydrosphinganine reductase activity"/>
    <property type="evidence" value="ECO:0007669"/>
    <property type="project" value="TreeGrafter"/>
</dbReference>
<dbReference type="PANTHER" id="PTHR43550">
    <property type="entry name" value="3-KETODIHYDROSPHINGOSINE REDUCTASE"/>
    <property type="match status" value="1"/>
</dbReference>
<organism evidence="2 3">
    <name type="scientific">Panagrolaimus davidi</name>
    <dbReference type="NCBI Taxonomy" id="227884"/>
    <lineage>
        <taxon>Eukaryota</taxon>
        <taxon>Metazoa</taxon>
        <taxon>Ecdysozoa</taxon>
        <taxon>Nematoda</taxon>
        <taxon>Chromadorea</taxon>
        <taxon>Rhabditida</taxon>
        <taxon>Tylenchina</taxon>
        <taxon>Panagrolaimomorpha</taxon>
        <taxon>Panagrolaimoidea</taxon>
        <taxon>Panagrolaimidae</taxon>
        <taxon>Panagrolaimus</taxon>
    </lineage>
</organism>
<dbReference type="PANTHER" id="PTHR43550:SF3">
    <property type="entry name" value="3-KETODIHYDROSPHINGOSINE REDUCTASE"/>
    <property type="match status" value="1"/>
</dbReference>
<dbReference type="WBParaSite" id="PDA_v2.g9043.t1">
    <property type="protein sequence ID" value="PDA_v2.g9043.t1"/>
    <property type="gene ID" value="PDA_v2.g9043"/>
</dbReference>
<feature type="signal peptide" evidence="1">
    <location>
        <begin position="1"/>
        <end position="19"/>
    </location>
</feature>
<dbReference type="AlphaFoldDB" id="A0A914RBN7"/>
<reference evidence="3" key="1">
    <citation type="submission" date="2022-11" db="UniProtKB">
        <authorList>
            <consortium name="WormBaseParasite"/>
        </authorList>
    </citation>
    <scope>IDENTIFICATION</scope>
</reference>
<dbReference type="Pfam" id="PF00106">
    <property type="entry name" value="adh_short"/>
    <property type="match status" value="1"/>
</dbReference>
<protein>
    <submittedName>
        <fullName evidence="3">Uncharacterized protein</fullName>
    </submittedName>
</protein>
<dbReference type="Proteomes" id="UP000887578">
    <property type="component" value="Unplaced"/>
</dbReference>
<keyword evidence="2" id="KW-1185">Reference proteome</keyword>